<evidence type="ECO:0000256" key="1">
    <source>
        <dbReference type="SAM" id="Phobius"/>
    </source>
</evidence>
<keyword evidence="1" id="KW-0812">Transmembrane</keyword>
<keyword evidence="3" id="KW-1185">Reference proteome</keyword>
<sequence length="119" mass="14133">MKDLLVHIIFISIILFYTGYNLYCFKKGDYDSIRVWRTTKKETIIWVIMMILLIFSIYILQPSNINYNVLKVILAIHVVVLNVLNILIFNKTNKNKKNNIIELISYDILIAFMLCFILR</sequence>
<dbReference type="RefSeq" id="WP_250861446.1">
    <property type="nucleotide sequence ID" value="NZ_JAGSOJ010000005.1"/>
</dbReference>
<protein>
    <submittedName>
        <fullName evidence="2">Uncharacterized protein</fullName>
    </submittedName>
</protein>
<evidence type="ECO:0000313" key="3">
    <source>
        <dbReference type="Proteomes" id="UP001056429"/>
    </source>
</evidence>
<gene>
    <name evidence="2" type="ORF">KDK92_21395</name>
</gene>
<dbReference type="AlphaFoldDB" id="A0A9J6P6C6"/>
<organism evidence="2 3">
    <name type="scientific">Oceanirhabdus seepicola</name>
    <dbReference type="NCBI Taxonomy" id="2828781"/>
    <lineage>
        <taxon>Bacteria</taxon>
        <taxon>Bacillati</taxon>
        <taxon>Bacillota</taxon>
        <taxon>Clostridia</taxon>
        <taxon>Eubacteriales</taxon>
        <taxon>Clostridiaceae</taxon>
        <taxon>Oceanirhabdus</taxon>
    </lineage>
</organism>
<name>A0A9J6P6C6_9CLOT</name>
<evidence type="ECO:0000313" key="2">
    <source>
        <dbReference type="EMBL" id="MCM1992287.1"/>
    </source>
</evidence>
<dbReference type="EMBL" id="JAGSOJ010000005">
    <property type="protein sequence ID" value="MCM1992287.1"/>
    <property type="molecule type" value="Genomic_DNA"/>
</dbReference>
<reference evidence="2" key="2">
    <citation type="submission" date="2021-04" db="EMBL/GenBank/DDBJ databases">
        <authorList>
            <person name="Dong X."/>
        </authorList>
    </citation>
    <scope>NUCLEOTIDE SEQUENCE</scope>
    <source>
        <strain evidence="2">ZWT</strain>
    </source>
</reference>
<feature type="transmembrane region" description="Helical" evidence="1">
    <location>
        <begin position="100"/>
        <end position="118"/>
    </location>
</feature>
<accession>A0A9J6P6C6</accession>
<proteinExistence type="predicted"/>
<dbReference type="Proteomes" id="UP001056429">
    <property type="component" value="Unassembled WGS sequence"/>
</dbReference>
<keyword evidence="1" id="KW-0472">Membrane</keyword>
<comment type="caution">
    <text evidence="2">The sequence shown here is derived from an EMBL/GenBank/DDBJ whole genome shotgun (WGS) entry which is preliminary data.</text>
</comment>
<reference evidence="2" key="1">
    <citation type="journal article" date="2021" name="mSystems">
        <title>Bacteria and Archaea Synergistically Convert Glycine Betaine to Biogenic Methane in the Formosa Cold Seep of the South China Sea.</title>
        <authorList>
            <person name="Li L."/>
            <person name="Zhang W."/>
            <person name="Zhang S."/>
            <person name="Song L."/>
            <person name="Sun Q."/>
            <person name="Zhang H."/>
            <person name="Xiang H."/>
            <person name="Dong X."/>
        </authorList>
    </citation>
    <scope>NUCLEOTIDE SEQUENCE</scope>
    <source>
        <strain evidence="2">ZWT</strain>
    </source>
</reference>
<feature type="transmembrane region" description="Helical" evidence="1">
    <location>
        <begin position="44"/>
        <end position="61"/>
    </location>
</feature>
<keyword evidence="1" id="KW-1133">Transmembrane helix</keyword>
<feature type="transmembrane region" description="Helical" evidence="1">
    <location>
        <begin position="67"/>
        <end position="88"/>
    </location>
</feature>
<feature type="transmembrane region" description="Helical" evidence="1">
    <location>
        <begin position="6"/>
        <end position="23"/>
    </location>
</feature>